<organism evidence="2 3">
    <name type="scientific">Paenibacillus contaminans</name>
    <dbReference type="NCBI Taxonomy" id="450362"/>
    <lineage>
        <taxon>Bacteria</taxon>
        <taxon>Bacillati</taxon>
        <taxon>Bacillota</taxon>
        <taxon>Bacilli</taxon>
        <taxon>Bacillales</taxon>
        <taxon>Paenibacillaceae</taxon>
        <taxon>Paenibacillus</taxon>
    </lineage>
</organism>
<feature type="transmembrane region" description="Helical" evidence="1">
    <location>
        <begin position="79"/>
        <end position="101"/>
    </location>
</feature>
<dbReference type="HAMAP" id="MF_02077">
    <property type="entry name" value="Amj_flippase"/>
    <property type="match status" value="1"/>
</dbReference>
<keyword evidence="1" id="KW-0812">Transmembrane</keyword>
<keyword evidence="1" id="KW-1003">Cell membrane</keyword>
<dbReference type="Proteomes" id="UP000250369">
    <property type="component" value="Unassembled WGS sequence"/>
</dbReference>
<feature type="transmembrane region" description="Helical" evidence="1">
    <location>
        <begin position="157"/>
        <end position="182"/>
    </location>
</feature>
<dbReference type="GO" id="GO:0009252">
    <property type="term" value="P:peptidoglycan biosynthetic process"/>
    <property type="evidence" value="ECO:0007669"/>
    <property type="project" value="UniProtKB-UniRule"/>
</dbReference>
<dbReference type="GO" id="GO:0071555">
    <property type="term" value="P:cell wall organization"/>
    <property type="evidence" value="ECO:0007669"/>
    <property type="project" value="UniProtKB-KW"/>
</dbReference>
<evidence type="ECO:0000313" key="2">
    <source>
        <dbReference type="EMBL" id="RAV21752.1"/>
    </source>
</evidence>
<keyword evidence="1" id="KW-0472">Membrane</keyword>
<keyword evidence="1" id="KW-1133">Transmembrane helix</keyword>
<dbReference type="OrthoDB" id="7888986at2"/>
<keyword evidence="1" id="KW-0961">Cell wall biogenesis/degradation</keyword>
<dbReference type="RefSeq" id="WP_113030066.1">
    <property type="nucleotide sequence ID" value="NZ_QMFB01000003.1"/>
</dbReference>
<reference evidence="2 3" key="1">
    <citation type="journal article" date="2009" name="Int. J. Syst. Evol. Microbiol.">
        <title>Paenibacillus contaminans sp. nov., isolated from a contaminated laboratory plate.</title>
        <authorList>
            <person name="Chou J.H."/>
            <person name="Lee J.H."/>
            <person name="Lin M.C."/>
            <person name="Chang P.S."/>
            <person name="Arun A.B."/>
            <person name="Young C.C."/>
            <person name="Chen W.M."/>
        </authorList>
    </citation>
    <scope>NUCLEOTIDE SEQUENCE [LARGE SCALE GENOMIC DNA]</scope>
    <source>
        <strain evidence="2 3">CKOBP-6</strain>
    </source>
</reference>
<sequence length="265" mass="28701">MFIQLLVVAGFTLFIHMAETLAYAIRLAGVRTGKLAVALSLTGIIVLVSRTSNMLQGPMIGNIIDMAKKTEDFQLAPRFHFIIGAASIGTLIAILLVPTCISIASRLIAQLEVSGSIPQLIRTSASAERIRRVRRHVKRPKWEMLSRLRIGGIPKRLLIMNCVATAIYTVGVLSALYASFLIPEASTTASQASGFINGVATILLTVLVDPQIALLIDKTTRGEENIASINKMFGLLMLSRLAGTLLAQLLLVPGALWIKWIVSLM</sequence>
<gene>
    <name evidence="1" type="primary">amj</name>
    <name evidence="2" type="ORF">DQG23_06730</name>
</gene>
<comment type="similarity">
    <text evidence="1">Belongs to the Amj family.</text>
</comment>
<feature type="transmembrane region" description="Helical" evidence="1">
    <location>
        <begin position="194"/>
        <end position="216"/>
    </location>
</feature>
<dbReference type="InterPro" id="IPR021260">
    <property type="entry name" value="Amj"/>
</dbReference>
<dbReference type="GO" id="GO:0008360">
    <property type="term" value="P:regulation of cell shape"/>
    <property type="evidence" value="ECO:0007669"/>
    <property type="project" value="UniProtKB-KW"/>
</dbReference>
<dbReference type="UniPathway" id="UPA00219"/>
<proteinExistence type="inferred from homology"/>
<dbReference type="Pfam" id="PF10997">
    <property type="entry name" value="Amj"/>
    <property type="match status" value="1"/>
</dbReference>
<accession>A0A329MQC2</accession>
<evidence type="ECO:0000313" key="3">
    <source>
        <dbReference type="Proteomes" id="UP000250369"/>
    </source>
</evidence>
<keyword evidence="3" id="KW-1185">Reference proteome</keyword>
<keyword evidence="1" id="KW-0573">Peptidoglycan synthesis</keyword>
<comment type="subcellular location">
    <subcellularLocation>
        <location evidence="1">Cell membrane</location>
        <topology evidence="1">Multi-pass membrane protein</topology>
    </subcellularLocation>
</comment>
<dbReference type="EMBL" id="QMFB01000003">
    <property type="protein sequence ID" value="RAV21752.1"/>
    <property type="molecule type" value="Genomic_DNA"/>
</dbReference>
<feature type="transmembrane region" description="Helical" evidence="1">
    <location>
        <begin position="237"/>
        <end position="258"/>
    </location>
</feature>
<name>A0A329MQC2_9BACL</name>
<comment type="function">
    <text evidence="1">Involved in peptidoglycan biosynthesis. Transports lipid-linked peptidoglycan precursors from the inner to the outer leaflet of the cytoplasmic membrane.</text>
</comment>
<dbReference type="GO" id="GO:0015648">
    <property type="term" value="F:lipid-linked peptidoglycan transporter activity"/>
    <property type="evidence" value="ECO:0007669"/>
    <property type="project" value="UniProtKB-UniRule"/>
</dbReference>
<comment type="caution">
    <text evidence="2">The sequence shown here is derived from an EMBL/GenBank/DDBJ whole genome shotgun (WGS) entry which is preliminary data.</text>
</comment>
<evidence type="ECO:0000256" key="1">
    <source>
        <dbReference type="HAMAP-Rule" id="MF_02077"/>
    </source>
</evidence>
<keyword evidence="1" id="KW-0813">Transport</keyword>
<dbReference type="AlphaFoldDB" id="A0A329MQC2"/>
<comment type="caution">
    <text evidence="1">Lacks conserved residue(s) required for the propagation of feature annotation.</text>
</comment>
<protein>
    <recommendedName>
        <fullName evidence="1">Lipid II flippase Amj</fullName>
    </recommendedName>
</protein>
<dbReference type="GO" id="GO:0005886">
    <property type="term" value="C:plasma membrane"/>
    <property type="evidence" value="ECO:0007669"/>
    <property type="project" value="UniProtKB-SubCell"/>
</dbReference>
<keyword evidence="1" id="KW-0133">Cell shape</keyword>
<comment type="pathway">
    <text evidence="1">Cell wall biogenesis; peptidoglycan biosynthesis.</text>
</comment>